<dbReference type="VEuPathDB" id="MicrosporidiaDB:M896_060790"/>
<evidence type="ECO:0000313" key="1">
    <source>
        <dbReference type="EMBL" id="KHN69579.1"/>
    </source>
</evidence>
<dbReference type="HOGENOM" id="CLU_2096859_0_0_1"/>
<accession>A0A0B2UK03</accession>
<protein>
    <submittedName>
        <fullName evidence="1">Uncharacterized protein</fullName>
    </submittedName>
</protein>
<dbReference type="RefSeq" id="XP_014563621.1">
    <property type="nucleotide sequence ID" value="XM_014708135.1"/>
</dbReference>
<dbReference type="GeneID" id="26261950"/>
<dbReference type="EMBL" id="JOKQ01000006">
    <property type="protein sequence ID" value="KHN69579.1"/>
    <property type="molecule type" value="Genomic_DNA"/>
</dbReference>
<dbReference type="InParanoid" id="A0A0B2UK03"/>
<gene>
    <name evidence="1" type="ORF">M896_060790</name>
</gene>
<dbReference type="OrthoDB" id="114080at2759"/>
<dbReference type="Proteomes" id="UP000031056">
    <property type="component" value="Unassembled WGS sequence"/>
</dbReference>
<proteinExistence type="predicted"/>
<evidence type="ECO:0000313" key="2">
    <source>
        <dbReference type="Proteomes" id="UP000031056"/>
    </source>
</evidence>
<sequence length="129" mass="14800">MAFHGMMDDVADMRFKAEVMILERVVYKSRNGHKGSRLFKKLVHVLRLCRMFLAARVQSKVYLVRKACEDLYILGTSNIPDGYFIGYTLVVLGISSRIHYLIAKLKCKEDQVDDIDDMFAGISDVYADQ</sequence>
<organism evidence="1 2">
    <name type="scientific">Ordospora colligata OC4</name>
    <dbReference type="NCBI Taxonomy" id="1354746"/>
    <lineage>
        <taxon>Eukaryota</taxon>
        <taxon>Fungi</taxon>
        <taxon>Fungi incertae sedis</taxon>
        <taxon>Microsporidia</taxon>
        <taxon>Ordosporidae</taxon>
        <taxon>Ordospora</taxon>
    </lineage>
</organism>
<name>A0A0B2UK03_9MICR</name>
<dbReference type="AlphaFoldDB" id="A0A0B2UK03"/>
<keyword evidence="2" id="KW-1185">Reference proteome</keyword>
<comment type="caution">
    <text evidence="1">The sequence shown here is derived from an EMBL/GenBank/DDBJ whole genome shotgun (WGS) entry which is preliminary data.</text>
</comment>
<reference evidence="1 2" key="1">
    <citation type="journal article" date="2014" name="MBio">
        <title>The Ordospora colligata genome; evolution of extreme reduction in microsporidia and host-to-parasite horizontal gene transfer.</title>
        <authorList>
            <person name="Pombert J.-F."/>
            <person name="Haag K.L."/>
            <person name="Beidas S."/>
            <person name="Ebert D."/>
            <person name="Keeling P.J."/>
        </authorList>
    </citation>
    <scope>NUCLEOTIDE SEQUENCE [LARGE SCALE GENOMIC DNA]</scope>
    <source>
        <strain evidence="1 2">OC4</strain>
    </source>
</reference>